<dbReference type="InterPro" id="IPR002156">
    <property type="entry name" value="RNaseH_domain"/>
</dbReference>
<dbReference type="GO" id="GO:0004523">
    <property type="term" value="F:RNA-DNA hybrid ribonuclease activity"/>
    <property type="evidence" value="ECO:0007669"/>
    <property type="project" value="InterPro"/>
</dbReference>
<reference evidence="2" key="1">
    <citation type="submission" date="2025-08" db="UniProtKB">
        <authorList>
            <consortium name="RefSeq"/>
        </authorList>
    </citation>
    <scope>IDENTIFICATION</scope>
    <source>
        <tissue evidence="2">Leaves</tissue>
    </source>
</reference>
<dbReference type="GO" id="GO:0003676">
    <property type="term" value="F:nucleic acid binding"/>
    <property type="evidence" value="ECO:0007669"/>
    <property type="project" value="InterPro"/>
</dbReference>
<dbReference type="Pfam" id="PF13456">
    <property type="entry name" value="RVT_3"/>
    <property type="match status" value="1"/>
</dbReference>
<gene>
    <name evidence="2" type="primary">LOC109005520</name>
</gene>
<dbReference type="GeneID" id="109005520"/>
<dbReference type="PANTHER" id="PTHR47074">
    <property type="entry name" value="BNAC02G40300D PROTEIN"/>
    <property type="match status" value="1"/>
</dbReference>
<dbReference type="PANTHER" id="PTHR47074:SF48">
    <property type="entry name" value="POLYNUCLEOTIDYL TRANSFERASE, RIBONUCLEASE H-LIKE SUPERFAMILY PROTEIN"/>
    <property type="match status" value="1"/>
</dbReference>
<dbReference type="RefSeq" id="XP_018840043.1">
    <property type="nucleotide sequence ID" value="XM_018984498.1"/>
</dbReference>
<proteinExistence type="predicted"/>
<protein>
    <submittedName>
        <fullName evidence="2">Uncharacterized protein LOC109005520</fullName>
    </submittedName>
</protein>
<dbReference type="Gramene" id="Jr16_07650_p1">
    <property type="protein sequence ID" value="cds.Jr16_07650_p1"/>
    <property type="gene ID" value="Jr16_07650"/>
</dbReference>
<evidence type="ECO:0000313" key="2">
    <source>
        <dbReference type="RefSeq" id="XP_018840043.1"/>
    </source>
</evidence>
<sequence length="143" mass="16569">MGAGIVIWDEEGEVLVSLWMPKGNVCSPIVAEVHALWRAVELCTELRFTNVVFEGDALTIIDAINRSKESWVWYGQMIEDLKQFFTYTNRWKLQHVYREGNQVAHSLAKNAIDLGEEIVWIENYPDDVFSVLQFDRNVILDYS</sequence>
<keyword evidence="1" id="KW-1185">Reference proteome</keyword>
<dbReference type="OrthoDB" id="1906820at2759"/>
<dbReference type="InterPro" id="IPR044730">
    <property type="entry name" value="RNase_H-like_dom_plant"/>
</dbReference>
<dbReference type="AlphaFoldDB" id="A0A2I4G811"/>
<dbReference type="InterPro" id="IPR052929">
    <property type="entry name" value="RNase_H-like_EbsB-rel"/>
</dbReference>
<dbReference type="Proteomes" id="UP000235220">
    <property type="component" value="Chromosome 16"/>
</dbReference>
<dbReference type="Gene3D" id="3.30.420.10">
    <property type="entry name" value="Ribonuclease H-like superfamily/Ribonuclease H"/>
    <property type="match status" value="1"/>
</dbReference>
<accession>A0A2I4G811</accession>
<name>A0A2I4G811_JUGRE</name>
<dbReference type="KEGG" id="jre:109005520"/>
<dbReference type="CDD" id="cd06222">
    <property type="entry name" value="RNase_H_like"/>
    <property type="match status" value="1"/>
</dbReference>
<dbReference type="InterPro" id="IPR012337">
    <property type="entry name" value="RNaseH-like_sf"/>
</dbReference>
<organism evidence="1 2">
    <name type="scientific">Juglans regia</name>
    <name type="common">English walnut</name>
    <dbReference type="NCBI Taxonomy" id="51240"/>
    <lineage>
        <taxon>Eukaryota</taxon>
        <taxon>Viridiplantae</taxon>
        <taxon>Streptophyta</taxon>
        <taxon>Embryophyta</taxon>
        <taxon>Tracheophyta</taxon>
        <taxon>Spermatophyta</taxon>
        <taxon>Magnoliopsida</taxon>
        <taxon>eudicotyledons</taxon>
        <taxon>Gunneridae</taxon>
        <taxon>Pentapetalae</taxon>
        <taxon>rosids</taxon>
        <taxon>fabids</taxon>
        <taxon>Fagales</taxon>
        <taxon>Juglandaceae</taxon>
        <taxon>Juglans</taxon>
    </lineage>
</organism>
<dbReference type="InterPro" id="IPR036397">
    <property type="entry name" value="RNaseH_sf"/>
</dbReference>
<dbReference type="SUPFAM" id="SSF53098">
    <property type="entry name" value="Ribonuclease H-like"/>
    <property type="match status" value="1"/>
</dbReference>
<evidence type="ECO:0000313" key="1">
    <source>
        <dbReference type="Proteomes" id="UP000235220"/>
    </source>
</evidence>